<dbReference type="InterPro" id="IPR001509">
    <property type="entry name" value="Epimerase_deHydtase"/>
</dbReference>
<dbReference type="PANTHER" id="PTHR43000">
    <property type="entry name" value="DTDP-D-GLUCOSE 4,6-DEHYDRATASE-RELATED"/>
    <property type="match status" value="1"/>
</dbReference>
<feature type="domain" description="NAD-dependent epimerase/dehydratase" evidence="2">
    <location>
        <begin position="7"/>
        <end position="88"/>
    </location>
</feature>
<evidence type="ECO:0000259" key="2">
    <source>
        <dbReference type="Pfam" id="PF01370"/>
    </source>
</evidence>
<sequence>MWFNRRAQFVKGDVRKRADWERALRGADFVIHLAVYADVHPEYANFIDTNVKSAALLYEIIEVKRLPIKKIIIASSQSVYGEGHYRCPKHGIFLARPRNVHDLDNGRWEIFCQRDGKVAKPVAEHEDDTLDPMTLYGITKLAVEKTALLLGRAIRIPTVLFRYSIVHGPYQSVRNFYSGALRAFAVQGLGGGRIETQEDGGQLRDFVHVEDVAEAHCIALENPKADFQVFNVGSGVATRIRDLAAIVAEETESLFSPISGGTYRTLTPRHSVMDISKLKKLGWKPQKTLKDNVRDYVAWVKNYPEAIRYMRETYRKMVKTGYIVSSQKPK</sequence>
<dbReference type="EMBL" id="MHQJ01000038">
    <property type="protein sequence ID" value="OHA00732.1"/>
    <property type="molecule type" value="Genomic_DNA"/>
</dbReference>
<evidence type="ECO:0000256" key="1">
    <source>
        <dbReference type="ARBA" id="ARBA00007637"/>
    </source>
</evidence>
<protein>
    <recommendedName>
        <fullName evidence="2">NAD-dependent epimerase/dehydratase domain-containing protein</fullName>
    </recommendedName>
</protein>
<reference evidence="3 4" key="1">
    <citation type="journal article" date="2016" name="Nat. Commun.">
        <title>Thousands of microbial genomes shed light on interconnected biogeochemical processes in an aquifer system.</title>
        <authorList>
            <person name="Anantharaman K."/>
            <person name="Brown C.T."/>
            <person name="Hug L.A."/>
            <person name="Sharon I."/>
            <person name="Castelle C.J."/>
            <person name="Probst A.J."/>
            <person name="Thomas B.C."/>
            <person name="Singh A."/>
            <person name="Wilkins M.J."/>
            <person name="Karaoz U."/>
            <person name="Brodie E.L."/>
            <person name="Williams K.H."/>
            <person name="Hubbard S.S."/>
            <person name="Banfield J.F."/>
        </authorList>
    </citation>
    <scope>NUCLEOTIDE SEQUENCE [LARGE SCALE GENOMIC DNA]</scope>
</reference>
<dbReference type="AlphaFoldDB" id="A0A1G2KQ49"/>
<dbReference type="Pfam" id="PF01370">
    <property type="entry name" value="Epimerase"/>
    <property type="match status" value="2"/>
</dbReference>
<feature type="domain" description="NAD-dependent epimerase/dehydratase" evidence="2">
    <location>
        <begin position="119"/>
        <end position="233"/>
    </location>
</feature>
<accession>A0A1G2KQ49</accession>
<dbReference type="InterPro" id="IPR036291">
    <property type="entry name" value="NAD(P)-bd_dom_sf"/>
</dbReference>
<dbReference type="Gene3D" id="3.40.50.720">
    <property type="entry name" value="NAD(P)-binding Rossmann-like Domain"/>
    <property type="match status" value="1"/>
</dbReference>
<comment type="caution">
    <text evidence="3">The sequence shown here is derived from an EMBL/GenBank/DDBJ whole genome shotgun (WGS) entry which is preliminary data.</text>
</comment>
<name>A0A1G2KQ49_9BACT</name>
<dbReference type="STRING" id="1802271.A3C11_02600"/>
<gene>
    <name evidence="3" type="ORF">A3C11_02600</name>
</gene>
<organism evidence="3 4">
    <name type="scientific">Candidatus Sungbacteria bacterium RIFCSPHIGHO2_02_FULL_49_12</name>
    <dbReference type="NCBI Taxonomy" id="1802271"/>
    <lineage>
        <taxon>Bacteria</taxon>
        <taxon>Candidatus Sungiibacteriota</taxon>
    </lineage>
</organism>
<proteinExistence type="inferred from homology"/>
<evidence type="ECO:0000313" key="3">
    <source>
        <dbReference type="EMBL" id="OHA00732.1"/>
    </source>
</evidence>
<evidence type="ECO:0000313" key="4">
    <source>
        <dbReference type="Proteomes" id="UP000177362"/>
    </source>
</evidence>
<comment type="similarity">
    <text evidence="1">Belongs to the NAD(P)-dependent epimerase/dehydratase family.</text>
</comment>
<dbReference type="Proteomes" id="UP000177362">
    <property type="component" value="Unassembled WGS sequence"/>
</dbReference>
<dbReference type="SUPFAM" id="SSF51735">
    <property type="entry name" value="NAD(P)-binding Rossmann-fold domains"/>
    <property type="match status" value="1"/>
</dbReference>